<dbReference type="EMBL" id="JABSTR010000004">
    <property type="protein sequence ID" value="KAH9368075.1"/>
    <property type="molecule type" value="Genomic_DNA"/>
</dbReference>
<reference evidence="1 2" key="1">
    <citation type="journal article" date="2020" name="Cell">
        <title>Large-Scale Comparative Analyses of Tick Genomes Elucidate Their Genetic Diversity and Vector Capacities.</title>
        <authorList>
            <consortium name="Tick Genome and Microbiome Consortium (TIGMIC)"/>
            <person name="Jia N."/>
            <person name="Wang J."/>
            <person name="Shi W."/>
            <person name="Du L."/>
            <person name="Sun Y."/>
            <person name="Zhan W."/>
            <person name="Jiang J.F."/>
            <person name="Wang Q."/>
            <person name="Zhang B."/>
            <person name="Ji P."/>
            <person name="Bell-Sakyi L."/>
            <person name="Cui X.M."/>
            <person name="Yuan T.T."/>
            <person name="Jiang B.G."/>
            <person name="Yang W.F."/>
            <person name="Lam T.T."/>
            <person name="Chang Q.C."/>
            <person name="Ding S.J."/>
            <person name="Wang X.J."/>
            <person name="Zhu J.G."/>
            <person name="Ruan X.D."/>
            <person name="Zhao L."/>
            <person name="Wei J.T."/>
            <person name="Ye R.Z."/>
            <person name="Que T.C."/>
            <person name="Du C.H."/>
            <person name="Zhou Y.H."/>
            <person name="Cheng J.X."/>
            <person name="Dai P.F."/>
            <person name="Guo W.B."/>
            <person name="Han X.H."/>
            <person name="Huang E.J."/>
            <person name="Li L.F."/>
            <person name="Wei W."/>
            <person name="Gao Y.C."/>
            <person name="Liu J.Z."/>
            <person name="Shao H.Z."/>
            <person name="Wang X."/>
            <person name="Wang C.C."/>
            <person name="Yang T.C."/>
            <person name="Huo Q.B."/>
            <person name="Li W."/>
            <person name="Chen H.Y."/>
            <person name="Chen S.E."/>
            <person name="Zhou L.G."/>
            <person name="Ni X.B."/>
            <person name="Tian J.H."/>
            <person name="Sheng Y."/>
            <person name="Liu T."/>
            <person name="Pan Y.S."/>
            <person name="Xia L.Y."/>
            <person name="Li J."/>
            <person name="Zhao F."/>
            <person name="Cao W.C."/>
        </authorList>
    </citation>
    <scope>NUCLEOTIDE SEQUENCE [LARGE SCALE GENOMIC DNA]</scope>
    <source>
        <strain evidence="1">HaeL-2018</strain>
    </source>
</reference>
<protein>
    <recommendedName>
        <fullName evidence="3">CCHC-type domain-containing protein</fullName>
    </recommendedName>
</protein>
<keyword evidence="2" id="KW-1185">Reference proteome</keyword>
<evidence type="ECO:0000313" key="2">
    <source>
        <dbReference type="Proteomes" id="UP000821853"/>
    </source>
</evidence>
<accession>A0A9J6FYZ5</accession>
<dbReference type="OrthoDB" id="6775559at2759"/>
<dbReference type="Proteomes" id="UP000821853">
    <property type="component" value="Chromosome 2"/>
</dbReference>
<name>A0A9J6FYZ5_HAELO</name>
<proteinExistence type="predicted"/>
<evidence type="ECO:0008006" key="3">
    <source>
        <dbReference type="Google" id="ProtNLM"/>
    </source>
</evidence>
<dbReference type="AlphaFoldDB" id="A0A9J6FYZ5"/>
<evidence type="ECO:0000313" key="1">
    <source>
        <dbReference type="EMBL" id="KAH9368075.1"/>
    </source>
</evidence>
<gene>
    <name evidence="1" type="ORF">HPB48_001025</name>
</gene>
<sequence>MKERKRLNIGWTSCPVSDNTFVLWCLKCTWIGHMECHCPADKAELCCVRCAWRHYYKHSNAAEECCDSCFELPDVTEEDAYHPSPVFPSAGVR</sequence>
<comment type="caution">
    <text evidence="1">The sequence shown here is derived from an EMBL/GenBank/DDBJ whole genome shotgun (WGS) entry which is preliminary data.</text>
</comment>
<dbReference type="VEuPathDB" id="VectorBase:HLOH_041538"/>
<organism evidence="1 2">
    <name type="scientific">Haemaphysalis longicornis</name>
    <name type="common">Bush tick</name>
    <dbReference type="NCBI Taxonomy" id="44386"/>
    <lineage>
        <taxon>Eukaryota</taxon>
        <taxon>Metazoa</taxon>
        <taxon>Ecdysozoa</taxon>
        <taxon>Arthropoda</taxon>
        <taxon>Chelicerata</taxon>
        <taxon>Arachnida</taxon>
        <taxon>Acari</taxon>
        <taxon>Parasitiformes</taxon>
        <taxon>Ixodida</taxon>
        <taxon>Ixodoidea</taxon>
        <taxon>Ixodidae</taxon>
        <taxon>Haemaphysalinae</taxon>
        <taxon>Haemaphysalis</taxon>
    </lineage>
</organism>